<dbReference type="Gene3D" id="3.60.15.10">
    <property type="entry name" value="Ribonuclease Z/Hydroxyacylglutathione hydrolase-like"/>
    <property type="match status" value="1"/>
</dbReference>
<protein>
    <submittedName>
        <fullName evidence="2">MBL fold metallo-hydrolase</fullName>
    </submittedName>
</protein>
<dbReference type="InterPro" id="IPR001279">
    <property type="entry name" value="Metallo-B-lactamas"/>
</dbReference>
<dbReference type="Proteomes" id="UP000241201">
    <property type="component" value="Unassembled WGS sequence"/>
</dbReference>
<dbReference type="GeneID" id="77471751"/>
<dbReference type="PANTHER" id="PTHR47619">
    <property type="entry name" value="METALLO-HYDROLASE YYCJ-RELATED"/>
    <property type="match status" value="1"/>
</dbReference>
<reference evidence="3" key="1">
    <citation type="submission" date="2018-03" db="EMBL/GenBank/DDBJ databases">
        <title>Lachnoclostridium SNUG30370 gen.nov., sp.nov., isolated from human faeces.</title>
        <authorList>
            <person name="Seo B."/>
            <person name="Jeon K."/>
            <person name="Ko G."/>
        </authorList>
    </citation>
    <scope>NUCLEOTIDE SEQUENCE [LARGE SCALE GENOMIC DNA]</scope>
    <source>
        <strain evidence="3">SNUG30370</strain>
    </source>
</reference>
<dbReference type="InterPro" id="IPR052533">
    <property type="entry name" value="WalJ/YycJ-like"/>
</dbReference>
<sequence length="249" mass="28683">MEYHILASGSKGNSIFIYDQGNGLLIDCGISKRQLYTKLNQLGFHENDIHYVLLTHDHVDHNKNIGIFDQSIVYCGKGCIPGIDESHEIENYQDIQLDHYIITPLPLSHDATSPLGFVIKGKHETILYMTDTGYVSQKNMRYMKNLDYYIFESNHDIELLMSTRRPLFLKNRILGDKGHLNNEYSAHIMAQVIGERTKEICLAHLSEEANTKETALNTYQRVFDEEHIYFDEIKVADQKEIVSGGHYEN</sequence>
<dbReference type="SUPFAM" id="SSF56281">
    <property type="entry name" value="Metallo-hydrolase/oxidoreductase"/>
    <property type="match status" value="1"/>
</dbReference>
<proteinExistence type="predicted"/>
<accession>A0A2T3FN23</accession>
<keyword evidence="2" id="KW-0378">Hydrolase</keyword>
<name>A0A2T3FN23_9FIRM</name>
<feature type="domain" description="Metallo-beta-lactamase" evidence="1">
    <location>
        <begin position="24"/>
        <end position="196"/>
    </location>
</feature>
<gene>
    <name evidence="2" type="ORF">C7U55_11720</name>
</gene>
<dbReference type="Pfam" id="PF12706">
    <property type="entry name" value="Lactamase_B_2"/>
    <property type="match status" value="1"/>
</dbReference>
<dbReference type="InterPro" id="IPR036866">
    <property type="entry name" value="RibonucZ/Hydroxyglut_hydro"/>
</dbReference>
<dbReference type="GO" id="GO:0016787">
    <property type="term" value="F:hydrolase activity"/>
    <property type="evidence" value="ECO:0007669"/>
    <property type="project" value="UniProtKB-KW"/>
</dbReference>
<evidence type="ECO:0000313" key="3">
    <source>
        <dbReference type="Proteomes" id="UP000241201"/>
    </source>
</evidence>
<keyword evidence="3" id="KW-1185">Reference proteome</keyword>
<dbReference type="PANTHER" id="PTHR47619:SF1">
    <property type="entry name" value="EXODEOXYRIBONUCLEASE WALJ"/>
    <property type="match status" value="1"/>
</dbReference>
<dbReference type="RefSeq" id="WP_106988725.1">
    <property type="nucleotide sequence ID" value="NZ_PYLP01000022.1"/>
</dbReference>
<dbReference type="EMBL" id="PYLP01000022">
    <property type="protein sequence ID" value="PST36676.1"/>
    <property type="molecule type" value="Genomic_DNA"/>
</dbReference>
<dbReference type="AlphaFoldDB" id="A0A2T3FN23"/>
<evidence type="ECO:0000259" key="1">
    <source>
        <dbReference type="Pfam" id="PF12706"/>
    </source>
</evidence>
<organism evidence="2 3">
    <name type="scientific">Faecalibacillus faecis</name>
    <dbReference type="NCBI Taxonomy" id="1982628"/>
    <lineage>
        <taxon>Bacteria</taxon>
        <taxon>Bacillati</taxon>
        <taxon>Bacillota</taxon>
        <taxon>Erysipelotrichia</taxon>
        <taxon>Erysipelotrichales</taxon>
        <taxon>Coprobacillaceae</taxon>
        <taxon>Faecalibacillus</taxon>
    </lineage>
</organism>
<evidence type="ECO:0000313" key="2">
    <source>
        <dbReference type="EMBL" id="PST36676.1"/>
    </source>
</evidence>
<comment type="caution">
    <text evidence="2">The sequence shown here is derived from an EMBL/GenBank/DDBJ whole genome shotgun (WGS) entry which is preliminary data.</text>
</comment>